<evidence type="ECO:0000256" key="2">
    <source>
        <dbReference type="ARBA" id="ARBA00022475"/>
    </source>
</evidence>
<keyword evidence="2" id="KW-1003">Cell membrane</keyword>
<feature type="domain" description="Ig-like" evidence="10">
    <location>
        <begin position="40"/>
        <end position="127"/>
    </location>
</feature>
<dbReference type="Proteomes" id="UP001434883">
    <property type="component" value="Unassembled WGS sequence"/>
</dbReference>
<sequence length="348" mass="38250">MSGALNYFEEEEGTKMKVLFVNVLLLCSLCEAEVSKISEPVSVQILKLRESTTIECYIKSVVLKRVWYKLTAGRRLQLVATGDSQSNQSVIAEEFQRRFSVKFDSINSHLRISATSWDDVGTYFCGVMDLHKVQFGSGTFLLRKGLKLTSDSVAQQPELHSVQSGDSLTLSCTVHSGQCPAEHTRVTWLKNSHLSAPEMTYTSENENSICQRAGSGETCVHKLFLKNINSDDAGTSHCVADAYGQVLLGKGAVFKNGLTSGCLNIADQVSTLLIFIIVTICALGVYLGSLVWIIDETNCCFGSCAEPLASSQTQAEVQHEEHVQTNISKGQENSTWTECVYINVHKLN</sequence>
<proteinExistence type="predicted"/>
<evidence type="ECO:0000313" key="11">
    <source>
        <dbReference type="EMBL" id="MEQ2192287.1"/>
    </source>
</evidence>
<dbReference type="InterPro" id="IPR003599">
    <property type="entry name" value="Ig_sub"/>
</dbReference>
<evidence type="ECO:0000256" key="1">
    <source>
        <dbReference type="ARBA" id="ARBA00004236"/>
    </source>
</evidence>
<keyword evidence="3 9" id="KW-0732">Signal</keyword>
<keyword evidence="7" id="KW-0325">Glycoprotein</keyword>
<dbReference type="PROSITE" id="PS50835">
    <property type="entry name" value="IG_LIKE"/>
    <property type="match status" value="2"/>
</dbReference>
<dbReference type="EMBL" id="JAHRIN010002152">
    <property type="protein sequence ID" value="MEQ2192287.1"/>
    <property type="molecule type" value="Genomic_DNA"/>
</dbReference>
<feature type="transmembrane region" description="Helical" evidence="8">
    <location>
        <begin position="272"/>
        <end position="294"/>
    </location>
</feature>
<dbReference type="PANTHER" id="PTHR19433">
    <property type="entry name" value="T-CELL RECEPTOR ALPHA CHAIN V REGION-RELATED"/>
    <property type="match status" value="1"/>
</dbReference>
<organism evidence="11 12">
    <name type="scientific">Xenoophorus captivus</name>
    <dbReference type="NCBI Taxonomy" id="1517983"/>
    <lineage>
        <taxon>Eukaryota</taxon>
        <taxon>Metazoa</taxon>
        <taxon>Chordata</taxon>
        <taxon>Craniata</taxon>
        <taxon>Vertebrata</taxon>
        <taxon>Euteleostomi</taxon>
        <taxon>Actinopterygii</taxon>
        <taxon>Neopterygii</taxon>
        <taxon>Teleostei</taxon>
        <taxon>Neoteleostei</taxon>
        <taxon>Acanthomorphata</taxon>
        <taxon>Ovalentaria</taxon>
        <taxon>Atherinomorphae</taxon>
        <taxon>Cyprinodontiformes</taxon>
        <taxon>Goodeidae</taxon>
        <taxon>Xenoophorus</taxon>
    </lineage>
</organism>
<comment type="caution">
    <text evidence="11">The sequence shown here is derived from an EMBL/GenBank/DDBJ whole genome shotgun (WGS) entry which is preliminary data.</text>
</comment>
<dbReference type="InterPro" id="IPR036179">
    <property type="entry name" value="Ig-like_dom_sf"/>
</dbReference>
<dbReference type="SMART" id="SM00409">
    <property type="entry name" value="IG"/>
    <property type="match status" value="2"/>
</dbReference>
<protein>
    <recommendedName>
        <fullName evidence="10">Ig-like domain-containing protein</fullName>
    </recommendedName>
</protein>
<gene>
    <name evidence="11" type="ORF">XENOCAPTIV_009599</name>
</gene>
<evidence type="ECO:0000256" key="4">
    <source>
        <dbReference type="ARBA" id="ARBA00022859"/>
    </source>
</evidence>
<keyword evidence="8" id="KW-0812">Transmembrane</keyword>
<evidence type="ECO:0000256" key="9">
    <source>
        <dbReference type="SAM" id="SignalP"/>
    </source>
</evidence>
<dbReference type="InterPro" id="IPR013106">
    <property type="entry name" value="Ig_V-set"/>
</dbReference>
<evidence type="ECO:0000259" key="10">
    <source>
        <dbReference type="PROSITE" id="PS50835"/>
    </source>
</evidence>
<keyword evidence="6" id="KW-1015">Disulfide bond</keyword>
<dbReference type="InterPro" id="IPR007110">
    <property type="entry name" value="Ig-like_dom"/>
</dbReference>
<dbReference type="Gene3D" id="2.60.40.10">
    <property type="entry name" value="Immunoglobulins"/>
    <property type="match status" value="2"/>
</dbReference>
<evidence type="ECO:0000256" key="6">
    <source>
        <dbReference type="ARBA" id="ARBA00023157"/>
    </source>
</evidence>
<evidence type="ECO:0000256" key="8">
    <source>
        <dbReference type="SAM" id="Phobius"/>
    </source>
</evidence>
<keyword evidence="8" id="KW-1133">Transmembrane helix</keyword>
<feature type="signal peptide" evidence="9">
    <location>
        <begin position="1"/>
        <end position="32"/>
    </location>
</feature>
<evidence type="ECO:0000256" key="5">
    <source>
        <dbReference type="ARBA" id="ARBA00023136"/>
    </source>
</evidence>
<comment type="subcellular location">
    <subcellularLocation>
        <location evidence="1">Cell membrane</location>
    </subcellularLocation>
</comment>
<feature type="chain" id="PRO_5045531728" description="Ig-like domain-containing protein" evidence="9">
    <location>
        <begin position="33"/>
        <end position="348"/>
    </location>
</feature>
<name>A0ABV0Q924_9TELE</name>
<evidence type="ECO:0000256" key="3">
    <source>
        <dbReference type="ARBA" id="ARBA00022729"/>
    </source>
</evidence>
<keyword evidence="5 8" id="KW-0472">Membrane</keyword>
<reference evidence="11 12" key="1">
    <citation type="submission" date="2021-06" db="EMBL/GenBank/DDBJ databases">
        <authorList>
            <person name="Palmer J.M."/>
        </authorList>
    </citation>
    <scope>NUCLEOTIDE SEQUENCE [LARGE SCALE GENOMIC DNA]</scope>
    <source>
        <strain evidence="11 12">XC_2019</strain>
        <tissue evidence="11">Muscle</tissue>
    </source>
</reference>
<dbReference type="Pfam" id="PF07686">
    <property type="entry name" value="V-set"/>
    <property type="match status" value="1"/>
</dbReference>
<dbReference type="CDD" id="cd00099">
    <property type="entry name" value="IgV"/>
    <property type="match status" value="1"/>
</dbReference>
<evidence type="ECO:0000256" key="7">
    <source>
        <dbReference type="ARBA" id="ARBA00023180"/>
    </source>
</evidence>
<dbReference type="PANTHER" id="PTHR19433:SF133">
    <property type="entry name" value="IMMUNE-TYPE RECEPTOR 5 PRECURSOR-RELATED"/>
    <property type="match status" value="1"/>
</dbReference>
<dbReference type="InterPro" id="IPR052051">
    <property type="entry name" value="TCR_complex_component"/>
</dbReference>
<keyword evidence="12" id="KW-1185">Reference proteome</keyword>
<evidence type="ECO:0000313" key="12">
    <source>
        <dbReference type="Proteomes" id="UP001434883"/>
    </source>
</evidence>
<dbReference type="InterPro" id="IPR013783">
    <property type="entry name" value="Ig-like_fold"/>
</dbReference>
<dbReference type="SUPFAM" id="SSF48726">
    <property type="entry name" value="Immunoglobulin"/>
    <property type="match status" value="2"/>
</dbReference>
<feature type="domain" description="Ig-like" evidence="10">
    <location>
        <begin position="151"/>
        <end position="240"/>
    </location>
</feature>
<accession>A0ABV0Q924</accession>
<keyword evidence="4" id="KW-0391">Immunity</keyword>